<evidence type="ECO:0000313" key="2">
    <source>
        <dbReference type="Proteomes" id="UP000013378"/>
    </source>
</evidence>
<dbReference type="OrthoDB" id="2002339at2"/>
<dbReference type="InterPro" id="IPR001387">
    <property type="entry name" value="Cro/C1-type_HTH"/>
</dbReference>
<organism evidence="1 2">
    <name type="scientific">Caldisalinibacter kiritimatiensis</name>
    <dbReference type="NCBI Taxonomy" id="1304284"/>
    <lineage>
        <taxon>Bacteria</taxon>
        <taxon>Bacillati</taxon>
        <taxon>Bacillota</taxon>
        <taxon>Tissierellia</taxon>
        <taxon>Tissierellales</taxon>
        <taxon>Thermohalobacteraceae</taxon>
        <taxon>Caldisalinibacter</taxon>
    </lineage>
</organism>
<proteinExistence type="predicted"/>
<dbReference type="eggNOG" id="COG1974">
    <property type="taxonomic scope" value="Bacteria"/>
</dbReference>
<protein>
    <submittedName>
        <fullName evidence="1">Putative transcriptional regulator</fullName>
    </submittedName>
</protein>
<dbReference type="PATRIC" id="fig|1304284.3.peg.2556"/>
<name>R1CRL2_9FIRM</name>
<dbReference type="EMBL" id="ARZA01000277">
    <property type="protein sequence ID" value="EOC99343.1"/>
    <property type="molecule type" value="Genomic_DNA"/>
</dbReference>
<comment type="caution">
    <text evidence="1">The sequence shown here is derived from an EMBL/GenBank/DDBJ whole genome shotgun (WGS) entry which is preliminary data.</text>
</comment>
<reference evidence="1 2" key="1">
    <citation type="journal article" date="2015" name="Geomicrobiol. J.">
        <title>Caldisalinibacter kiritimatiensis gen. nov., sp. nov., a moderately thermohalophilic thiosulfate-reducing bacterium from a hypersaline microbial mat.</title>
        <authorList>
            <person name="Ben Hania W."/>
            <person name="Joseph M."/>
            <person name="Fiebig A."/>
            <person name="Bunk B."/>
            <person name="Klenk H.-P."/>
            <person name="Fardeau M.-L."/>
            <person name="Spring S."/>
        </authorList>
    </citation>
    <scope>NUCLEOTIDE SEQUENCE [LARGE SCALE GENOMIC DNA]</scope>
    <source>
        <strain evidence="1 2">L21-TH-D2</strain>
    </source>
</reference>
<dbReference type="STRING" id="1304284.L21TH_2601"/>
<sequence length="231" mass="27062">MDTEKVFNKESFALLLDKAKGDRSINQYANETGVSAAHISRFLREMIDSPPTPETISKFAKYAANGVSYRDLMIAAGYISEDSMKNEDSPRNRRILVEEMEQKFLQVILADLYNKDFKWTIQKPEGRMRFPDMIIDIDHDGYKKWYIEFRVSLNSSRIHPSIMFIHHLYGQISMMELLPTDKFTIAVNDEKVYKHIFKRPPVSLRANLYVMLISLEKGKILQEEKLCDYYK</sequence>
<dbReference type="RefSeq" id="WP_006317335.1">
    <property type="nucleotide sequence ID" value="NZ_ARZA01000277.1"/>
</dbReference>
<accession>R1CRL2</accession>
<dbReference type="AlphaFoldDB" id="R1CRL2"/>
<gene>
    <name evidence="1" type="ORF">L21TH_2601</name>
</gene>
<dbReference type="CDD" id="cd00093">
    <property type="entry name" value="HTH_XRE"/>
    <property type="match status" value="1"/>
</dbReference>
<keyword evidence="2" id="KW-1185">Reference proteome</keyword>
<dbReference type="Proteomes" id="UP000013378">
    <property type="component" value="Unassembled WGS sequence"/>
</dbReference>
<evidence type="ECO:0000313" key="1">
    <source>
        <dbReference type="EMBL" id="EOC99343.1"/>
    </source>
</evidence>